<accession>A0A550C895</accession>
<keyword evidence="2" id="KW-1185">Reference proteome</keyword>
<gene>
    <name evidence="1" type="ORF">BD626DRAFT_503508</name>
</gene>
<comment type="caution">
    <text evidence="1">The sequence shown here is derived from an EMBL/GenBank/DDBJ whole genome shotgun (WGS) entry which is preliminary data.</text>
</comment>
<protein>
    <submittedName>
        <fullName evidence="1">Uncharacterized protein</fullName>
    </submittedName>
</protein>
<feature type="non-terminal residue" evidence="1">
    <location>
        <position position="1"/>
    </location>
</feature>
<name>A0A550C895_9AGAR</name>
<dbReference type="AlphaFoldDB" id="A0A550C895"/>
<evidence type="ECO:0000313" key="1">
    <source>
        <dbReference type="EMBL" id="TRM61007.1"/>
    </source>
</evidence>
<evidence type="ECO:0000313" key="2">
    <source>
        <dbReference type="Proteomes" id="UP000320762"/>
    </source>
</evidence>
<dbReference type="EMBL" id="VDMD01000019">
    <property type="protein sequence ID" value="TRM61007.1"/>
    <property type="molecule type" value="Genomic_DNA"/>
</dbReference>
<organism evidence="1 2">
    <name type="scientific">Schizophyllum amplum</name>
    <dbReference type="NCBI Taxonomy" id="97359"/>
    <lineage>
        <taxon>Eukaryota</taxon>
        <taxon>Fungi</taxon>
        <taxon>Dikarya</taxon>
        <taxon>Basidiomycota</taxon>
        <taxon>Agaricomycotina</taxon>
        <taxon>Agaricomycetes</taxon>
        <taxon>Agaricomycetidae</taxon>
        <taxon>Agaricales</taxon>
        <taxon>Schizophyllaceae</taxon>
        <taxon>Schizophyllum</taxon>
    </lineage>
</organism>
<reference evidence="1 2" key="1">
    <citation type="journal article" date="2019" name="New Phytol.">
        <title>Comparative genomics reveals unique wood-decay strategies and fruiting body development in the Schizophyllaceae.</title>
        <authorList>
            <person name="Almasi E."/>
            <person name="Sahu N."/>
            <person name="Krizsan K."/>
            <person name="Balint B."/>
            <person name="Kovacs G.M."/>
            <person name="Kiss B."/>
            <person name="Cseklye J."/>
            <person name="Drula E."/>
            <person name="Henrissat B."/>
            <person name="Nagy I."/>
            <person name="Chovatia M."/>
            <person name="Adam C."/>
            <person name="LaButti K."/>
            <person name="Lipzen A."/>
            <person name="Riley R."/>
            <person name="Grigoriev I.V."/>
            <person name="Nagy L.G."/>
        </authorList>
    </citation>
    <scope>NUCLEOTIDE SEQUENCE [LARGE SCALE GENOMIC DNA]</scope>
    <source>
        <strain evidence="1 2">NL-1724</strain>
    </source>
</reference>
<proteinExistence type="predicted"/>
<dbReference type="Proteomes" id="UP000320762">
    <property type="component" value="Unassembled WGS sequence"/>
</dbReference>
<sequence length="66" mass="7034">VADASRESTAHALLTTAPRLTRSLTLPCRYTHHGLVRSDRPHGCVSAGARCADQGALEWAEVHANA</sequence>